<dbReference type="Pfam" id="PF00931">
    <property type="entry name" value="NB-ARC"/>
    <property type="match status" value="1"/>
</dbReference>
<dbReference type="InterPro" id="IPR027417">
    <property type="entry name" value="P-loop_NTPase"/>
</dbReference>
<name>A0A368QTT7_SETIT</name>
<dbReference type="FunFam" id="3.40.50.300:FF:001091">
    <property type="entry name" value="Probable disease resistance protein At1g61300"/>
    <property type="match status" value="1"/>
</dbReference>
<evidence type="ECO:0008006" key="12">
    <source>
        <dbReference type="Google" id="ProtNLM"/>
    </source>
</evidence>
<evidence type="ECO:0000256" key="2">
    <source>
        <dbReference type="ARBA" id="ARBA00022614"/>
    </source>
</evidence>
<evidence type="ECO:0000256" key="5">
    <source>
        <dbReference type="ARBA" id="ARBA00022821"/>
    </source>
</evidence>
<feature type="domain" description="Disease resistance protein winged helix" evidence="9">
    <location>
        <begin position="397"/>
        <end position="469"/>
    </location>
</feature>
<evidence type="ECO:0000259" key="9">
    <source>
        <dbReference type="Pfam" id="PF23559"/>
    </source>
</evidence>
<dbReference type="Pfam" id="PF18052">
    <property type="entry name" value="Rx_N"/>
    <property type="match status" value="1"/>
</dbReference>
<gene>
    <name evidence="11" type="ORF">SETIT_4G127000v2</name>
</gene>
<evidence type="ECO:0000259" key="8">
    <source>
        <dbReference type="Pfam" id="PF18052"/>
    </source>
</evidence>
<dbReference type="Pfam" id="PF23559">
    <property type="entry name" value="WHD_DRP"/>
    <property type="match status" value="1"/>
</dbReference>
<dbReference type="InterPro" id="IPR038005">
    <property type="entry name" value="RX-like_CC"/>
</dbReference>
<keyword evidence="6" id="KW-0175">Coiled coil</keyword>
<dbReference type="Gene3D" id="3.40.50.300">
    <property type="entry name" value="P-loop containing nucleotide triphosphate hydrolases"/>
    <property type="match status" value="1"/>
</dbReference>
<evidence type="ECO:0000259" key="10">
    <source>
        <dbReference type="Pfam" id="PF23598"/>
    </source>
</evidence>
<dbReference type="SUPFAM" id="SSF52058">
    <property type="entry name" value="L domain-like"/>
    <property type="match status" value="1"/>
</dbReference>
<evidence type="ECO:0000256" key="4">
    <source>
        <dbReference type="ARBA" id="ARBA00022741"/>
    </source>
</evidence>
<feature type="domain" description="Disease resistance N-terminal" evidence="8">
    <location>
        <begin position="13"/>
        <end position="94"/>
    </location>
</feature>
<feature type="domain" description="Disease resistance R13L4/SHOC-2-like LRR" evidence="10">
    <location>
        <begin position="515"/>
        <end position="876"/>
    </location>
</feature>
<proteinExistence type="inferred from homology"/>
<dbReference type="PRINTS" id="PR00364">
    <property type="entry name" value="DISEASERSIST"/>
</dbReference>
<keyword evidence="5" id="KW-0611">Plant defense</keyword>
<protein>
    <recommendedName>
        <fullName evidence="12">NB-ARC domain-containing protein</fullName>
    </recommendedName>
</protein>
<dbReference type="InterPro" id="IPR058922">
    <property type="entry name" value="WHD_DRP"/>
</dbReference>
<dbReference type="GO" id="GO:0009626">
    <property type="term" value="P:plant-type hypersensitive response"/>
    <property type="evidence" value="ECO:0007669"/>
    <property type="project" value="UniProtKB-ARBA"/>
</dbReference>
<dbReference type="CDD" id="cd14798">
    <property type="entry name" value="RX-CC_like"/>
    <property type="match status" value="1"/>
</dbReference>
<dbReference type="InterPro" id="IPR032675">
    <property type="entry name" value="LRR_dom_sf"/>
</dbReference>
<dbReference type="GO" id="GO:0042742">
    <property type="term" value="P:defense response to bacterium"/>
    <property type="evidence" value="ECO:0007669"/>
    <property type="project" value="UniProtKB-ARBA"/>
</dbReference>
<keyword evidence="2" id="KW-0433">Leucine-rich repeat</keyword>
<dbReference type="OrthoDB" id="680011at2759"/>
<dbReference type="GO" id="GO:0002758">
    <property type="term" value="P:innate immune response-activating signaling pathway"/>
    <property type="evidence" value="ECO:0007669"/>
    <property type="project" value="UniProtKB-ARBA"/>
</dbReference>
<dbReference type="AlphaFoldDB" id="A0A368QTT7"/>
<feature type="domain" description="NB-ARC" evidence="7">
    <location>
        <begin position="178"/>
        <end position="327"/>
    </location>
</feature>
<reference evidence="11" key="2">
    <citation type="submission" date="2015-07" db="EMBL/GenBank/DDBJ databases">
        <authorList>
            <person name="Noorani M."/>
        </authorList>
    </citation>
    <scope>NUCLEOTIDE SEQUENCE</scope>
    <source>
        <strain evidence="11">Yugu1</strain>
    </source>
</reference>
<evidence type="ECO:0000259" key="7">
    <source>
        <dbReference type="Pfam" id="PF00931"/>
    </source>
</evidence>
<dbReference type="InterPro" id="IPR041118">
    <property type="entry name" value="Rx_N"/>
</dbReference>
<organism evidence="11">
    <name type="scientific">Setaria italica</name>
    <name type="common">Foxtail millet</name>
    <name type="synonym">Panicum italicum</name>
    <dbReference type="NCBI Taxonomy" id="4555"/>
    <lineage>
        <taxon>Eukaryota</taxon>
        <taxon>Viridiplantae</taxon>
        <taxon>Streptophyta</taxon>
        <taxon>Embryophyta</taxon>
        <taxon>Tracheophyta</taxon>
        <taxon>Spermatophyta</taxon>
        <taxon>Magnoliopsida</taxon>
        <taxon>Liliopsida</taxon>
        <taxon>Poales</taxon>
        <taxon>Poaceae</taxon>
        <taxon>PACMAD clade</taxon>
        <taxon>Panicoideae</taxon>
        <taxon>Panicodae</taxon>
        <taxon>Paniceae</taxon>
        <taxon>Cenchrinae</taxon>
        <taxon>Setaria</taxon>
    </lineage>
</organism>
<evidence type="ECO:0000256" key="1">
    <source>
        <dbReference type="ARBA" id="ARBA00008894"/>
    </source>
</evidence>
<evidence type="ECO:0000313" key="11">
    <source>
        <dbReference type="EMBL" id="RCV21283.1"/>
    </source>
</evidence>
<feature type="non-terminal residue" evidence="11">
    <location>
        <position position="876"/>
    </location>
</feature>
<dbReference type="FunFam" id="1.10.10.10:FF:000322">
    <property type="entry name" value="Probable disease resistance protein At1g63360"/>
    <property type="match status" value="1"/>
</dbReference>
<keyword evidence="3" id="KW-0677">Repeat</keyword>
<dbReference type="InterPro" id="IPR044974">
    <property type="entry name" value="Disease_R_plants"/>
</dbReference>
<dbReference type="Pfam" id="PF23598">
    <property type="entry name" value="LRR_14"/>
    <property type="match status" value="1"/>
</dbReference>
<dbReference type="InterPro" id="IPR055414">
    <property type="entry name" value="LRR_R13L4/SHOC2-like"/>
</dbReference>
<dbReference type="PANTHER" id="PTHR23155">
    <property type="entry name" value="DISEASE RESISTANCE PROTEIN RP"/>
    <property type="match status" value="1"/>
</dbReference>
<evidence type="ECO:0000256" key="3">
    <source>
        <dbReference type="ARBA" id="ARBA00022737"/>
    </source>
</evidence>
<dbReference type="Gene3D" id="1.10.10.10">
    <property type="entry name" value="Winged helix-like DNA-binding domain superfamily/Winged helix DNA-binding domain"/>
    <property type="match status" value="1"/>
</dbReference>
<comment type="similarity">
    <text evidence="1">Belongs to the disease resistance NB-LRR family.</text>
</comment>
<evidence type="ECO:0000256" key="6">
    <source>
        <dbReference type="ARBA" id="ARBA00023054"/>
    </source>
</evidence>
<dbReference type="InterPro" id="IPR036388">
    <property type="entry name" value="WH-like_DNA-bd_sf"/>
</dbReference>
<dbReference type="GO" id="GO:0043531">
    <property type="term" value="F:ADP binding"/>
    <property type="evidence" value="ECO:0007669"/>
    <property type="project" value="InterPro"/>
</dbReference>
<sequence length="876" mass="98797">MAETALSMAATLVRSALGVASAAARQEVGLLLGVHDDIGFINAQLKMMSAFLRTTNVAEGNAEVLKAYLELIRDLAYDTEDCLEEFMVSIKHPSMLQQCFNLGARHRIAIKIRAIKQRIQELNQMRKMYNLIQLTDTISDDMKGDFQVTRNFAALYIQEAQLVGFQRPKVELLEMTSSKTDGRKVVSIVGMGGLGKTTLPKKVYDSKELHERFVNFAWITVSQSFSIMEILKDLIKQLLGENSLEDLLKKHQGVTLLGKHCTDLLREQLEGKRYFVVLDDLWTIEAWNSIQFAFPEHSSELGCVVVTTRITEVAQNADEDKILDEILKKCGGLPLAIVTIGGLLANKGINEWKSLRDQLPSQLARGDPSVEALKQVVTLSYNHLPSHLKPCFLYLNLFPEDFEISRRHLVNRWIAEGFISIGTAQATLEDFADNYFYELISRSMIQPSKLDVQGNVKTCRVHDIVHDIAVTISRQENHVLLVDEQTRTAALTKESIRHVSCFGTRKWNGMDLSRVRSFTLFSEPARGPIAPLCLPQLKMLRVLDLKNARFKARQQDIEIIGLLLHLKYLHFHSESSVYTLPGSMGNLHGLQTLDIRKSNFASLPTEITKLQDLRSLRCSRIRQFKGFSSCWSDSSGIRVPRGMGSLRELQILEKVDIERTSRKAIKELGELTQLRKLVVRGRGDSNKKCKAFCEAAEKLSSLRSLNVGTKEPLEEAGVLDMLVSFTSPLPCLERLKLKGFLQQVPAWVGECVSLVKIDLKCCKLKELGALAQLPNLIQLRLLEDAYDAEKLVFCRDAFPKLRILSLHYYNCALREVTFEQSTSPNMETIDIKYCDLASGINGIENLPKLKEVYIQGGILAKQDMLKEEAGRHRNHP</sequence>
<dbReference type="InterPro" id="IPR002182">
    <property type="entry name" value="NB-ARC"/>
</dbReference>
<dbReference type="Gene3D" id="3.80.10.10">
    <property type="entry name" value="Ribonuclease Inhibitor"/>
    <property type="match status" value="1"/>
</dbReference>
<dbReference type="PANTHER" id="PTHR23155:SF963">
    <property type="entry name" value="OS06G0287000 PROTEIN"/>
    <property type="match status" value="1"/>
</dbReference>
<dbReference type="Gene3D" id="1.20.5.4130">
    <property type="match status" value="1"/>
</dbReference>
<accession>A0A368QTT7</accession>
<dbReference type="EMBL" id="CM003531">
    <property type="protein sequence ID" value="RCV21283.1"/>
    <property type="molecule type" value="Genomic_DNA"/>
</dbReference>
<dbReference type="SUPFAM" id="SSF52540">
    <property type="entry name" value="P-loop containing nucleoside triphosphate hydrolases"/>
    <property type="match status" value="1"/>
</dbReference>
<reference evidence="11" key="1">
    <citation type="journal article" date="2012" name="Nat. Biotechnol.">
        <title>Reference genome sequence of the model plant Setaria.</title>
        <authorList>
            <person name="Bennetzen J.L."/>
            <person name="Schmutz J."/>
            <person name="Wang H."/>
            <person name="Percifield R."/>
            <person name="Hawkins J."/>
            <person name="Pontaroli A.C."/>
            <person name="Estep M."/>
            <person name="Feng L."/>
            <person name="Vaughn J.N."/>
            <person name="Grimwood J."/>
            <person name="Jenkins J."/>
            <person name="Barry K."/>
            <person name="Lindquist E."/>
            <person name="Hellsten U."/>
            <person name="Deshpande S."/>
            <person name="Wang X."/>
            <person name="Wu X."/>
            <person name="Mitros T."/>
            <person name="Triplett J."/>
            <person name="Yang X."/>
            <person name="Ye C.Y."/>
            <person name="Mauro-Herrera M."/>
            <person name="Wang L."/>
            <person name="Li P."/>
            <person name="Sharma M."/>
            <person name="Sharma R."/>
            <person name="Ronald P.C."/>
            <person name="Panaud O."/>
            <person name="Kellogg E.A."/>
            <person name="Brutnell T.P."/>
            <person name="Doust A.N."/>
            <person name="Tuskan G.A."/>
            <person name="Rokhsar D."/>
            <person name="Devos K.M."/>
        </authorList>
    </citation>
    <scope>NUCLEOTIDE SEQUENCE [LARGE SCALE GENOMIC DNA]</scope>
    <source>
        <strain evidence="11">Yugu1</strain>
    </source>
</reference>
<keyword evidence="4" id="KW-0547">Nucleotide-binding</keyword>